<dbReference type="Gene3D" id="1.20.50.70">
    <property type="match status" value="1"/>
</dbReference>
<dbReference type="Gene3D" id="2.60.120.1540">
    <property type="match status" value="1"/>
</dbReference>
<dbReference type="InterPro" id="IPR018933">
    <property type="entry name" value="Netrin_module_non-TIMP"/>
</dbReference>
<dbReference type="Pfam" id="PF07677">
    <property type="entry name" value="A2M_recep"/>
    <property type="match status" value="1"/>
</dbReference>
<dbReference type="InterPro" id="IPR018081">
    <property type="entry name" value="Anaphylatoxin_comp_syst"/>
</dbReference>
<dbReference type="Pfam" id="PF22661">
    <property type="entry name" value="CO4A-B_CUB_C"/>
    <property type="match status" value="1"/>
</dbReference>
<dbReference type="InterPro" id="IPR013783">
    <property type="entry name" value="Ig-like_fold"/>
</dbReference>
<proteinExistence type="predicted"/>
<dbReference type="PROSITE" id="PS01177">
    <property type="entry name" value="ANAPHYLATOXIN_1"/>
    <property type="match status" value="1"/>
</dbReference>
<accession>A0A7L2QWV3</accession>
<dbReference type="Gene3D" id="2.20.130.20">
    <property type="match status" value="1"/>
</dbReference>
<dbReference type="InterPro" id="IPR054587">
    <property type="entry name" value="CO4A-B_CUB_C"/>
</dbReference>
<dbReference type="GO" id="GO:0006956">
    <property type="term" value="P:complement activation"/>
    <property type="evidence" value="ECO:0007669"/>
    <property type="project" value="TreeGrafter"/>
</dbReference>
<dbReference type="Gene3D" id="6.20.50.160">
    <property type="match status" value="1"/>
</dbReference>
<dbReference type="InterPro" id="IPR008930">
    <property type="entry name" value="Terpenoid_cyclase/PrenylTrfase"/>
</dbReference>
<evidence type="ECO:0000256" key="3">
    <source>
        <dbReference type="ARBA" id="ARBA00023157"/>
    </source>
</evidence>
<dbReference type="PROSITE" id="PS00477">
    <property type="entry name" value="ALPHA_2_MACROGLOBULIN"/>
    <property type="match status" value="1"/>
</dbReference>
<feature type="domain" description="Anaphylatoxin-like" evidence="4">
    <location>
        <begin position="128"/>
        <end position="163"/>
    </location>
</feature>
<evidence type="ECO:0000259" key="4">
    <source>
        <dbReference type="PROSITE" id="PS01178"/>
    </source>
</evidence>
<dbReference type="GO" id="GO:0004866">
    <property type="term" value="F:endopeptidase inhibitor activity"/>
    <property type="evidence" value="ECO:0007669"/>
    <property type="project" value="InterPro"/>
</dbReference>
<name>A0A7L2QWV3_9PASS</name>
<dbReference type="FunFam" id="6.20.50.160:FF:000001">
    <property type="entry name" value="Complement component 4"/>
    <property type="match status" value="1"/>
</dbReference>
<dbReference type="Pfam" id="PF00207">
    <property type="entry name" value="A2M"/>
    <property type="match status" value="1"/>
</dbReference>
<dbReference type="FunFam" id="2.60.40.10:FF:000155">
    <property type="entry name" value="complement C3 isoform X1"/>
    <property type="match status" value="1"/>
</dbReference>
<dbReference type="InterPro" id="IPR008993">
    <property type="entry name" value="TIMP-like_OB-fold"/>
</dbReference>
<dbReference type="EMBL" id="VYZR01094283">
    <property type="protein sequence ID" value="NXS01481.1"/>
    <property type="molecule type" value="Genomic_DNA"/>
</dbReference>
<dbReference type="Gene3D" id="1.50.10.20">
    <property type="match status" value="1"/>
</dbReference>
<dbReference type="PROSITE" id="PS01178">
    <property type="entry name" value="ANAPHYLATOXIN_2"/>
    <property type="match status" value="1"/>
</dbReference>
<feature type="non-terminal residue" evidence="5">
    <location>
        <position position="1"/>
    </location>
</feature>
<dbReference type="Gene3D" id="2.60.40.690">
    <property type="entry name" value="Alpha-macroglobulin, receptor-binding domain"/>
    <property type="match status" value="1"/>
</dbReference>
<gene>
    <name evidence="5" type="primary">C4</name>
    <name evidence="5" type="ORF">OXYMAD_R06707</name>
</gene>
<dbReference type="SUPFAM" id="SSF48239">
    <property type="entry name" value="Terpenoid cyclases/Protein prenyltransferases"/>
    <property type="match status" value="1"/>
</dbReference>
<keyword evidence="3" id="KW-1015">Disulfide bond</keyword>
<dbReference type="CDD" id="cd00017">
    <property type="entry name" value="ANATO"/>
    <property type="match status" value="1"/>
</dbReference>
<dbReference type="SMART" id="SM01419">
    <property type="entry name" value="Thiol-ester_cl"/>
    <property type="match status" value="1"/>
</dbReference>
<comment type="caution">
    <text evidence="5">The sequence shown here is derived from an EMBL/GenBank/DDBJ whole genome shotgun (WGS) entry which is preliminary data.</text>
</comment>
<dbReference type="FunFam" id="2.20.130.20:FF:000005">
    <property type="entry name" value="Complement 4B (Chido blood group)"/>
    <property type="match status" value="1"/>
</dbReference>
<dbReference type="SUPFAM" id="SSF50242">
    <property type="entry name" value="TIMP-like"/>
    <property type="match status" value="1"/>
</dbReference>
<dbReference type="Pfam" id="PF07678">
    <property type="entry name" value="TED_complement"/>
    <property type="match status" value="1"/>
</dbReference>
<evidence type="ECO:0000313" key="5">
    <source>
        <dbReference type="EMBL" id="NXS01481.1"/>
    </source>
</evidence>
<dbReference type="Pfam" id="PF01759">
    <property type="entry name" value="NTR"/>
    <property type="match status" value="1"/>
</dbReference>
<reference evidence="5 6" key="1">
    <citation type="submission" date="2019-09" db="EMBL/GenBank/DDBJ databases">
        <title>Bird 10,000 Genomes (B10K) Project - Family phase.</title>
        <authorList>
            <person name="Zhang G."/>
        </authorList>
    </citation>
    <scope>NUCLEOTIDE SEQUENCE [LARGE SCALE GENOMIC DNA]</scope>
    <source>
        <strain evidence="5">B10K-DU-002-81</strain>
    </source>
</reference>
<dbReference type="GO" id="GO:0005615">
    <property type="term" value="C:extracellular space"/>
    <property type="evidence" value="ECO:0007669"/>
    <property type="project" value="InterPro"/>
</dbReference>
<dbReference type="Proteomes" id="UP000570288">
    <property type="component" value="Unassembled WGS sequence"/>
</dbReference>
<sequence length="1090" mass="122694">IKVTTEQDTYEPTDHINLQIEMDHAGKVALAVVDKAVFILNKKNKLTAKKVFNAMNSYDLGCSAGGGANSIQVFTDVGLAFISDTIQSSIREGYKCLQGTRRQKRSLDFQKKMSGIARRYQNTALLKCCQDGMKLNPMRFSCAKRLAKVSGSQECRNAFQDCCEKATALRKQAKQRNRVGLARQYNEHEELFDETSVSLRSYFPESWWWNFEEIESPGNHSVKNFVPDSITTWEVQAISLSPEKGFCVADPHTFAVFKDFFVSLRLPYSVKRHEQLEIKAVVYNYLPNDLQVIVKMDAVKGLCTAATTARAVQLPLLAKGNSATPAFFSVVPLTAGEIPITITAFDQDSGHGDSIRKNLKVVAEGVLQREEETICINSDLKYHTVDLNRPSNMVPGSDSHVLVSLKGNIMDESVENCLSLSGVEKLIQVPTGCAEQTMVKMAPAVYAIEYLDASEQWVNFNPERKQEAIGMIEKGYTRLLEFQKEDGSYGAFKTTPSSVWLTAFIVKVLTRSREYFSIQDGHIHNSISYLVNQQQADGSFHDHHPVMDRSMQGGIKSAEEDLAMTAFVTISLQQTLRDYPSPDVARVIEGTVTYMKNQFSRNTDCYSTVIAAYALTLTQSDSEEAQFVKEKLRNCSSFDEAKQQRYWGNGNNAVSVETTAYALLQTLLLEDMEYASPIARWLTERRNYGGGYCSTQDTVVALEALSAYSIKTLNPASTDLTVRLGTPGRQNYYSIVLTDAHEEFQKQLEFELGRKLEVSVRGKGNGTMSILKMYWSPELKNNTCNDLVLTVEVEGSLKYSEAEYSDEDDDYEDLTTASNSTFETLSKMDWFDIRSRRKRDVITPSKTESLQYKVCVRYSCSARDLFSFVCFSVFLQLVTASDRYIQHFEYKEGKVLLYFGEVSKPNGFLILPFQIASKQINPMGLVQPANAILYDFYNPDRRCSVFYSAPKHSAMLSKLCHANVCQCAEVKYYLGLAVRQMITGGCVLWATVLPSVRKVHGFFSSCPTAADESIQVGVHRQFLSRSMCKLNIVPGKRYLLMGRDGQTVDCNNKMQYLLDAQAWVEQIPEHSECRSTLRRQSCAHLQDFLS</sequence>
<keyword evidence="2" id="KW-0964">Secreted</keyword>
<comment type="subcellular location">
    <subcellularLocation>
        <location evidence="1">Secreted</location>
    </subcellularLocation>
</comment>
<dbReference type="InterPro" id="IPR050473">
    <property type="entry name" value="A2M/Complement_sys"/>
</dbReference>
<dbReference type="InterPro" id="IPR047565">
    <property type="entry name" value="Alpha-macroglob_thiol-ester_cl"/>
</dbReference>
<evidence type="ECO:0000313" key="6">
    <source>
        <dbReference type="Proteomes" id="UP000570288"/>
    </source>
</evidence>
<dbReference type="SMART" id="SM01361">
    <property type="entry name" value="A2M_recep"/>
    <property type="match status" value="1"/>
</dbReference>
<dbReference type="InterPro" id="IPR000020">
    <property type="entry name" value="Anaphylatoxin/fibulin"/>
</dbReference>
<protein>
    <submittedName>
        <fullName evidence="5">CO4 protein</fullName>
    </submittedName>
</protein>
<dbReference type="SMART" id="SM00104">
    <property type="entry name" value="ANATO"/>
    <property type="match status" value="1"/>
</dbReference>
<dbReference type="InterPro" id="IPR036595">
    <property type="entry name" value="A-macroglobulin_rcpt-bd_sf"/>
</dbReference>
<evidence type="ECO:0000256" key="1">
    <source>
        <dbReference type="ARBA" id="ARBA00004613"/>
    </source>
</evidence>
<dbReference type="OrthoDB" id="6359008at2759"/>
<dbReference type="Gene3D" id="2.60.40.10">
    <property type="entry name" value="Immunoglobulins"/>
    <property type="match status" value="1"/>
</dbReference>
<dbReference type="PANTHER" id="PTHR11412:SF86">
    <property type="entry name" value="COMPLEMENT C4-A-RELATED"/>
    <property type="match status" value="1"/>
</dbReference>
<dbReference type="InterPro" id="IPR001599">
    <property type="entry name" value="Macroglobln_a2"/>
</dbReference>
<dbReference type="Pfam" id="PF01821">
    <property type="entry name" value="ANATO"/>
    <property type="match status" value="1"/>
</dbReference>
<evidence type="ECO:0000256" key="2">
    <source>
        <dbReference type="ARBA" id="ARBA00022525"/>
    </source>
</evidence>
<keyword evidence="6" id="KW-1185">Reference proteome</keyword>
<dbReference type="InterPro" id="IPR019742">
    <property type="entry name" value="MacrogloblnA2_CS"/>
</dbReference>
<feature type="non-terminal residue" evidence="5">
    <location>
        <position position="1090"/>
    </location>
</feature>
<organism evidence="5 6">
    <name type="scientific">Oxylabes madagascariensis</name>
    <name type="common">white-throated Oxylabes</name>
    <dbReference type="NCBI Taxonomy" id="98144"/>
    <lineage>
        <taxon>Eukaryota</taxon>
        <taxon>Metazoa</taxon>
        <taxon>Chordata</taxon>
        <taxon>Craniata</taxon>
        <taxon>Vertebrata</taxon>
        <taxon>Euteleostomi</taxon>
        <taxon>Archelosauria</taxon>
        <taxon>Archosauria</taxon>
        <taxon>Dinosauria</taxon>
        <taxon>Saurischia</taxon>
        <taxon>Theropoda</taxon>
        <taxon>Coelurosauria</taxon>
        <taxon>Aves</taxon>
        <taxon>Neognathae</taxon>
        <taxon>Neoaves</taxon>
        <taxon>Telluraves</taxon>
        <taxon>Australaves</taxon>
        <taxon>Passeriformes</taxon>
        <taxon>Sylvioidea</taxon>
        <taxon>Timaliidae</taxon>
        <taxon>Oxylabes</taxon>
    </lineage>
</organism>
<dbReference type="SMART" id="SM01360">
    <property type="entry name" value="A2M"/>
    <property type="match status" value="1"/>
</dbReference>
<dbReference type="InterPro" id="IPR009048">
    <property type="entry name" value="A-macroglobulin_rcpt-bd"/>
</dbReference>
<dbReference type="CDD" id="cd02896">
    <property type="entry name" value="complement_C3_C4_C5"/>
    <property type="match status" value="1"/>
</dbReference>
<dbReference type="PANTHER" id="PTHR11412">
    <property type="entry name" value="MACROGLOBULIN / COMPLEMENT"/>
    <property type="match status" value="1"/>
</dbReference>
<dbReference type="InterPro" id="IPR011626">
    <property type="entry name" value="Alpha-macroglobulin_TED"/>
</dbReference>
<dbReference type="AlphaFoldDB" id="A0A7L2QWV3"/>
<dbReference type="Gene3D" id="2.40.50.120">
    <property type="match status" value="1"/>
</dbReference>
<dbReference type="Gene3D" id="1.20.91.20">
    <property type="entry name" value="Anaphylotoxins (complement system)"/>
    <property type="match status" value="1"/>
</dbReference>
<dbReference type="SMART" id="SM00643">
    <property type="entry name" value="C345C"/>
    <property type="match status" value="1"/>
</dbReference>
<dbReference type="SUPFAM" id="SSF47686">
    <property type="entry name" value="Anaphylotoxins (complement system)"/>
    <property type="match status" value="1"/>
</dbReference>
<dbReference type="SUPFAM" id="SSF49410">
    <property type="entry name" value="Alpha-macroglobulin receptor domain"/>
    <property type="match status" value="1"/>
</dbReference>